<name>A0A923T7F5_9BACT</name>
<dbReference type="EMBL" id="JACSIT010000067">
    <property type="protein sequence ID" value="MBC6993506.1"/>
    <property type="molecule type" value="Genomic_DNA"/>
</dbReference>
<evidence type="ECO:0000313" key="2">
    <source>
        <dbReference type="EMBL" id="MBC6993506.1"/>
    </source>
</evidence>
<sequence>MNDKVYIKIDAPKGKPSPPPERLKRTMENAVVKILTTIIPKANPDFEHLLDKVDHWKIEFDKTENAAWREIGFDKDGVSIVAMPLGDNYGFWTDNQLTMDDYENFDPKLITKEEFDSDWTDFEKKNQKIKLANKG</sequence>
<reference evidence="2" key="1">
    <citation type="submission" date="2020-08" db="EMBL/GenBank/DDBJ databases">
        <title>Lewinella bacteria from marine environments.</title>
        <authorList>
            <person name="Zhong Y."/>
        </authorList>
    </citation>
    <scope>NUCLEOTIDE SEQUENCE</scope>
    <source>
        <strain evidence="2">KCTC 42187</strain>
    </source>
</reference>
<keyword evidence="3" id="KW-1185">Reference proteome</keyword>
<comment type="caution">
    <text evidence="2">The sequence shown here is derived from an EMBL/GenBank/DDBJ whole genome shotgun (WGS) entry which is preliminary data.</text>
</comment>
<evidence type="ECO:0000256" key="1">
    <source>
        <dbReference type="SAM" id="MobiDB-lite"/>
    </source>
</evidence>
<dbReference type="AlphaFoldDB" id="A0A923T7F5"/>
<feature type="region of interest" description="Disordered" evidence="1">
    <location>
        <begin position="1"/>
        <end position="22"/>
    </location>
</feature>
<feature type="compositionally biased region" description="Basic and acidic residues" evidence="1">
    <location>
        <begin position="1"/>
        <end position="13"/>
    </location>
</feature>
<evidence type="ECO:0000313" key="3">
    <source>
        <dbReference type="Proteomes" id="UP000650081"/>
    </source>
</evidence>
<accession>A0A923T7F5</accession>
<gene>
    <name evidence="2" type="ORF">H9S92_05000</name>
</gene>
<proteinExistence type="predicted"/>
<protein>
    <submittedName>
        <fullName evidence="2">Uncharacterized protein</fullName>
    </submittedName>
</protein>
<dbReference type="Proteomes" id="UP000650081">
    <property type="component" value="Unassembled WGS sequence"/>
</dbReference>
<organism evidence="2 3">
    <name type="scientific">Neolewinella lacunae</name>
    <dbReference type="NCBI Taxonomy" id="1517758"/>
    <lineage>
        <taxon>Bacteria</taxon>
        <taxon>Pseudomonadati</taxon>
        <taxon>Bacteroidota</taxon>
        <taxon>Saprospiria</taxon>
        <taxon>Saprospirales</taxon>
        <taxon>Lewinellaceae</taxon>
        <taxon>Neolewinella</taxon>
    </lineage>
</organism>
<dbReference type="RefSeq" id="WP_187465610.1">
    <property type="nucleotide sequence ID" value="NZ_JACSIT010000067.1"/>
</dbReference>